<dbReference type="PANTHER" id="PTHR36974:SF1">
    <property type="entry name" value="DOXX FAMILY MEMBRANE PROTEIN"/>
    <property type="match status" value="1"/>
</dbReference>
<dbReference type="AlphaFoldDB" id="A0A318LHD7"/>
<accession>A0A318LHD7</accession>
<sequence length="161" mass="16899">MEPLITLVAGTAAVLAVGRLWRPRLRPLPTALRGGVAAMFLLTGVAHFAGMREELIAMVPGFLPAPGLLVTVTGVLEIAGALAMFHRQLAHWSAAGLTVLLVVMFPANVNLALNGTNLPWDDTLVPRTLMQVIFLAATATVAVAGFRAANAAETPARVQQC</sequence>
<feature type="transmembrane region" description="Helical" evidence="1">
    <location>
        <begin position="89"/>
        <end position="109"/>
    </location>
</feature>
<evidence type="ECO:0008006" key="4">
    <source>
        <dbReference type="Google" id="ProtNLM"/>
    </source>
</evidence>
<comment type="caution">
    <text evidence="2">The sequence shown here is derived from an EMBL/GenBank/DDBJ whole genome shotgun (WGS) entry which is preliminary data.</text>
</comment>
<proteinExistence type="predicted"/>
<dbReference type="RefSeq" id="WP_110343304.1">
    <property type="nucleotide sequence ID" value="NZ_JBHVKT010000053.1"/>
</dbReference>
<feature type="transmembrane region" description="Helical" evidence="1">
    <location>
        <begin position="31"/>
        <end position="50"/>
    </location>
</feature>
<dbReference type="EMBL" id="MASU01000017">
    <property type="protein sequence ID" value="PXY20232.1"/>
    <property type="molecule type" value="Genomic_DNA"/>
</dbReference>
<keyword evidence="1" id="KW-0812">Transmembrane</keyword>
<dbReference type="OrthoDB" id="129693at2"/>
<keyword evidence="3" id="KW-1185">Reference proteome</keyword>
<dbReference type="Proteomes" id="UP000247892">
    <property type="component" value="Unassembled WGS sequence"/>
</dbReference>
<dbReference type="PANTHER" id="PTHR36974">
    <property type="entry name" value="MEMBRANE PROTEIN-RELATED"/>
    <property type="match status" value="1"/>
</dbReference>
<keyword evidence="1" id="KW-0472">Membrane</keyword>
<reference evidence="2 3" key="1">
    <citation type="submission" date="2016-07" db="EMBL/GenBank/DDBJ databases">
        <title>Draft genome sequence of Prauserella sp. YIM 121212, isolated from alkaline soil.</title>
        <authorList>
            <person name="Ruckert C."/>
            <person name="Albersmeier A."/>
            <person name="Jiang C.-L."/>
            <person name="Jiang Y."/>
            <person name="Kalinowski J."/>
            <person name="Schneider O."/>
            <person name="Winkler A."/>
            <person name="Zotchev S.B."/>
        </authorList>
    </citation>
    <scope>NUCLEOTIDE SEQUENCE [LARGE SCALE GENOMIC DNA]</scope>
    <source>
        <strain evidence="2 3">YIM 121212</strain>
    </source>
</reference>
<evidence type="ECO:0000313" key="3">
    <source>
        <dbReference type="Proteomes" id="UP000247892"/>
    </source>
</evidence>
<evidence type="ECO:0000256" key="1">
    <source>
        <dbReference type="SAM" id="Phobius"/>
    </source>
</evidence>
<gene>
    <name evidence="2" type="ORF">BA062_33845</name>
</gene>
<protein>
    <recommendedName>
        <fullName evidence="4">DoxX family protein</fullName>
    </recommendedName>
</protein>
<organism evidence="2 3">
    <name type="scientific">Prauserella flavalba</name>
    <dbReference type="NCBI Taxonomy" id="1477506"/>
    <lineage>
        <taxon>Bacteria</taxon>
        <taxon>Bacillati</taxon>
        <taxon>Actinomycetota</taxon>
        <taxon>Actinomycetes</taxon>
        <taxon>Pseudonocardiales</taxon>
        <taxon>Pseudonocardiaceae</taxon>
        <taxon>Prauserella</taxon>
    </lineage>
</organism>
<feature type="transmembrane region" description="Helical" evidence="1">
    <location>
        <begin position="62"/>
        <end position="82"/>
    </location>
</feature>
<name>A0A318LHD7_9PSEU</name>
<keyword evidence="1" id="KW-1133">Transmembrane helix</keyword>
<feature type="transmembrane region" description="Helical" evidence="1">
    <location>
        <begin position="129"/>
        <end position="149"/>
    </location>
</feature>
<evidence type="ECO:0000313" key="2">
    <source>
        <dbReference type="EMBL" id="PXY20232.1"/>
    </source>
</evidence>